<sequence length="355" mass="38674">MKGTDALASGSLKSQVNECNPQLTPVRLGSAPKKEAYLLNKFKERQGVRSASCLHVWAHLRMVTYCFSDVARLPVSAISIAAVSKCIDAHPLSLCSTECTQCCRVVVMARSTPYDLHIVAWPPESRTAGEFRPQGTKAATKAVRAVLKESWHGAVTTYRLCLPTCLPPSHISMIAAAGYRAAANSALLYCYRYSAAGASVTDFNQPSEPHTFAYPFRFHTSAQQREQVAEPAADAVLIDCNEHHAEEAVVKGVAPLFELHVLACFLWSHTTVGEQQLGTAATLTAAMLYWCILCSGGRGDEAFTTLRAIRPWLLFKVHTPEELQQHGPAAATQALLLHCCVRSPGKVMMTGFPLF</sequence>
<evidence type="ECO:0000313" key="2">
    <source>
        <dbReference type="Proteomes" id="UP001176941"/>
    </source>
</evidence>
<comment type="caution">
    <text evidence="1">The sequence shown here is derived from an EMBL/GenBank/DDBJ whole genome shotgun (WGS) entry which is preliminary data.</text>
</comment>
<gene>
    <name evidence="1" type="ORF">MRATA1EN1_LOCUS31138</name>
</gene>
<organism evidence="1 2">
    <name type="scientific">Rangifer tarandus platyrhynchus</name>
    <name type="common">Svalbard reindeer</name>
    <dbReference type="NCBI Taxonomy" id="3082113"/>
    <lineage>
        <taxon>Eukaryota</taxon>
        <taxon>Metazoa</taxon>
        <taxon>Chordata</taxon>
        <taxon>Craniata</taxon>
        <taxon>Vertebrata</taxon>
        <taxon>Euteleostomi</taxon>
        <taxon>Mammalia</taxon>
        <taxon>Eutheria</taxon>
        <taxon>Laurasiatheria</taxon>
        <taxon>Artiodactyla</taxon>
        <taxon>Ruminantia</taxon>
        <taxon>Pecora</taxon>
        <taxon>Cervidae</taxon>
        <taxon>Odocoileinae</taxon>
        <taxon>Rangifer</taxon>
    </lineage>
</organism>
<reference evidence="1" key="1">
    <citation type="submission" date="2023-04" db="EMBL/GenBank/DDBJ databases">
        <authorList>
            <consortium name="ELIXIR-Norway"/>
        </authorList>
    </citation>
    <scope>NUCLEOTIDE SEQUENCE [LARGE SCALE GENOMIC DNA]</scope>
</reference>
<keyword evidence="2" id="KW-1185">Reference proteome</keyword>
<name>A0ABN8XJD7_RANTA</name>
<dbReference type="Proteomes" id="UP001176941">
    <property type="component" value="Unassembled WGS sequence"/>
</dbReference>
<accession>A0ABN8XJD7</accession>
<proteinExistence type="predicted"/>
<dbReference type="EMBL" id="CATKSN020000352">
    <property type="protein sequence ID" value="CAI9149520.1"/>
    <property type="molecule type" value="Genomic_DNA"/>
</dbReference>
<protein>
    <submittedName>
        <fullName evidence="1">Uncharacterized protein</fullName>
    </submittedName>
</protein>
<evidence type="ECO:0000313" key="1">
    <source>
        <dbReference type="EMBL" id="CAI9149520.1"/>
    </source>
</evidence>